<organism evidence="2 3">
    <name type="scientific">Plakobranchus ocellatus</name>
    <dbReference type="NCBI Taxonomy" id="259542"/>
    <lineage>
        <taxon>Eukaryota</taxon>
        <taxon>Metazoa</taxon>
        <taxon>Spiralia</taxon>
        <taxon>Lophotrochozoa</taxon>
        <taxon>Mollusca</taxon>
        <taxon>Gastropoda</taxon>
        <taxon>Heterobranchia</taxon>
        <taxon>Euthyneura</taxon>
        <taxon>Panpulmonata</taxon>
        <taxon>Sacoglossa</taxon>
        <taxon>Placobranchoidea</taxon>
        <taxon>Plakobranchidae</taxon>
        <taxon>Plakobranchus</taxon>
    </lineage>
</organism>
<proteinExistence type="predicted"/>
<name>A0AAV4AGF1_9GAST</name>
<gene>
    <name evidence="2" type="ORF">PoB_003248700</name>
</gene>
<evidence type="ECO:0000313" key="3">
    <source>
        <dbReference type="Proteomes" id="UP000735302"/>
    </source>
</evidence>
<evidence type="ECO:0000313" key="2">
    <source>
        <dbReference type="EMBL" id="GFO05982.1"/>
    </source>
</evidence>
<feature type="signal peptide" evidence="1">
    <location>
        <begin position="1"/>
        <end position="32"/>
    </location>
</feature>
<keyword evidence="1" id="KW-0732">Signal</keyword>
<keyword evidence="3" id="KW-1185">Reference proteome</keyword>
<reference evidence="2 3" key="1">
    <citation type="journal article" date="2021" name="Elife">
        <title>Chloroplast acquisition without the gene transfer in kleptoplastic sea slugs, Plakobranchus ocellatus.</title>
        <authorList>
            <person name="Maeda T."/>
            <person name="Takahashi S."/>
            <person name="Yoshida T."/>
            <person name="Shimamura S."/>
            <person name="Takaki Y."/>
            <person name="Nagai Y."/>
            <person name="Toyoda A."/>
            <person name="Suzuki Y."/>
            <person name="Arimoto A."/>
            <person name="Ishii H."/>
            <person name="Satoh N."/>
            <person name="Nishiyama T."/>
            <person name="Hasebe M."/>
            <person name="Maruyama T."/>
            <person name="Minagawa J."/>
            <person name="Obokata J."/>
            <person name="Shigenobu S."/>
        </authorList>
    </citation>
    <scope>NUCLEOTIDE SEQUENCE [LARGE SCALE GENOMIC DNA]</scope>
</reference>
<dbReference type="AlphaFoldDB" id="A0AAV4AGF1"/>
<protein>
    <recommendedName>
        <fullName evidence="4">Secreted protein</fullName>
    </recommendedName>
</protein>
<evidence type="ECO:0008006" key="4">
    <source>
        <dbReference type="Google" id="ProtNLM"/>
    </source>
</evidence>
<sequence>MPALYDGLPSALSSSSCCTLLLSAIFLRSIHAGGHSLTKLAENFTQKPTKHCIQTSIRTGDHGISCDVRASPRSHWAVTARVADGRARTKESEISVCKIDLAGVKSVGTRTDAPNMVMVMNGARFLETFV</sequence>
<feature type="chain" id="PRO_5043819907" description="Secreted protein" evidence="1">
    <location>
        <begin position="33"/>
        <end position="130"/>
    </location>
</feature>
<dbReference type="EMBL" id="BLXT01003757">
    <property type="protein sequence ID" value="GFO05982.1"/>
    <property type="molecule type" value="Genomic_DNA"/>
</dbReference>
<comment type="caution">
    <text evidence="2">The sequence shown here is derived from an EMBL/GenBank/DDBJ whole genome shotgun (WGS) entry which is preliminary data.</text>
</comment>
<evidence type="ECO:0000256" key="1">
    <source>
        <dbReference type="SAM" id="SignalP"/>
    </source>
</evidence>
<accession>A0AAV4AGF1</accession>
<dbReference type="Proteomes" id="UP000735302">
    <property type="component" value="Unassembled WGS sequence"/>
</dbReference>